<dbReference type="InterPro" id="IPR027370">
    <property type="entry name" value="Znf-RING_euk"/>
</dbReference>
<organism evidence="7 8">
    <name type="scientific">Caenorhabditis tropicalis</name>
    <dbReference type="NCBI Taxonomy" id="1561998"/>
    <lineage>
        <taxon>Eukaryota</taxon>
        <taxon>Metazoa</taxon>
        <taxon>Ecdysozoa</taxon>
        <taxon>Nematoda</taxon>
        <taxon>Chromadorea</taxon>
        <taxon>Rhabditida</taxon>
        <taxon>Rhabditina</taxon>
        <taxon>Rhabditomorpha</taxon>
        <taxon>Rhabditoidea</taxon>
        <taxon>Rhabditidae</taxon>
        <taxon>Peloderinae</taxon>
        <taxon>Caenorhabditis</taxon>
    </lineage>
</organism>
<feature type="domain" description="RING-type" evidence="6">
    <location>
        <begin position="241"/>
        <end position="289"/>
    </location>
</feature>
<reference evidence="8" key="1">
    <citation type="submission" date="2016-11" db="UniProtKB">
        <authorList>
            <consortium name="WormBaseParasite"/>
        </authorList>
    </citation>
    <scope>IDENTIFICATION</scope>
</reference>
<dbReference type="Proteomes" id="UP000095282">
    <property type="component" value="Unplaced"/>
</dbReference>
<feature type="transmembrane region" description="Helical" evidence="5">
    <location>
        <begin position="7"/>
        <end position="26"/>
    </location>
</feature>
<sequence>MKTNAVSVVLVTVLFPFLLGYGLLHFADSSRDCIEKRLTAVGLGISLSIVIFSCSIIKVEMFVKDMANNVSEKDRCRKDFRIGLTASQVCYSIPLLISFVLDLKSYTFYCILFASILSGATINFIFILENSVKCYFHDLQQWASYMFFYGTPQLAELISYHLITVDEVNFKEKICESIIRFILGLLMNSMITLNWTISKYDFVVLNDLIKEKKKAEEIELESSDESSDEENDEFSYKELKCRICLEKYSSERKKRTPRILKECGHTVCYSCAKQLWIQNKPYIECPFCKVTTFEYKGIKKLITNYAVIGLMDELKLAEQNKRDHCNCHKTVNI</sequence>
<protein>
    <submittedName>
        <fullName evidence="8">RING-type domain-containing protein</fullName>
    </submittedName>
</protein>
<keyword evidence="2 4" id="KW-0863">Zinc-finger</keyword>
<feature type="transmembrane region" description="Helical" evidence="5">
    <location>
        <begin position="38"/>
        <end position="59"/>
    </location>
</feature>
<keyword evidence="5" id="KW-0472">Membrane</keyword>
<evidence type="ECO:0000256" key="4">
    <source>
        <dbReference type="PROSITE-ProRule" id="PRU00175"/>
    </source>
</evidence>
<proteinExistence type="predicted"/>
<dbReference type="PANTHER" id="PTHR47156:SF7">
    <property type="entry name" value="RING-TYPE DOMAIN-CONTAINING PROTEIN"/>
    <property type="match status" value="1"/>
</dbReference>
<dbReference type="WBParaSite" id="Csp11.Scaffold481.g1847.t1">
    <property type="protein sequence ID" value="Csp11.Scaffold481.g1847.t1"/>
    <property type="gene ID" value="Csp11.Scaffold481.g1847"/>
</dbReference>
<keyword evidence="1" id="KW-0479">Metal-binding</keyword>
<evidence type="ECO:0000256" key="1">
    <source>
        <dbReference type="ARBA" id="ARBA00022723"/>
    </source>
</evidence>
<keyword evidence="7" id="KW-1185">Reference proteome</keyword>
<keyword evidence="5" id="KW-1133">Transmembrane helix</keyword>
<feature type="transmembrane region" description="Helical" evidence="5">
    <location>
        <begin position="178"/>
        <end position="197"/>
    </location>
</feature>
<evidence type="ECO:0000313" key="8">
    <source>
        <dbReference type="WBParaSite" id="Csp11.Scaffold481.g1847.t1"/>
    </source>
</evidence>
<evidence type="ECO:0000313" key="7">
    <source>
        <dbReference type="Proteomes" id="UP000095282"/>
    </source>
</evidence>
<evidence type="ECO:0000256" key="5">
    <source>
        <dbReference type="SAM" id="Phobius"/>
    </source>
</evidence>
<dbReference type="eggNOG" id="KOG4185">
    <property type="taxonomic scope" value="Eukaryota"/>
</dbReference>
<dbReference type="STRING" id="1561998.A0A1I7T2P6"/>
<dbReference type="PANTHER" id="PTHR47156">
    <property type="entry name" value="PROTEIN CBG20824"/>
    <property type="match status" value="1"/>
</dbReference>
<dbReference type="GO" id="GO:0008270">
    <property type="term" value="F:zinc ion binding"/>
    <property type="evidence" value="ECO:0007669"/>
    <property type="project" value="UniProtKB-KW"/>
</dbReference>
<dbReference type="PROSITE" id="PS50089">
    <property type="entry name" value="ZF_RING_2"/>
    <property type="match status" value="1"/>
</dbReference>
<keyword evidence="5" id="KW-0812">Transmembrane</keyword>
<dbReference type="SMART" id="SM00184">
    <property type="entry name" value="RING"/>
    <property type="match status" value="1"/>
</dbReference>
<keyword evidence="3" id="KW-0862">Zinc</keyword>
<dbReference type="AlphaFoldDB" id="A0A1I7T2P6"/>
<dbReference type="InterPro" id="IPR017907">
    <property type="entry name" value="Znf_RING_CS"/>
</dbReference>
<dbReference type="Pfam" id="PF13445">
    <property type="entry name" value="zf-RING_UBOX"/>
    <property type="match status" value="1"/>
</dbReference>
<feature type="transmembrane region" description="Helical" evidence="5">
    <location>
        <begin position="80"/>
        <end position="100"/>
    </location>
</feature>
<name>A0A1I7T2P6_9PELO</name>
<evidence type="ECO:0000259" key="6">
    <source>
        <dbReference type="PROSITE" id="PS50089"/>
    </source>
</evidence>
<dbReference type="PROSITE" id="PS00518">
    <property type="entry name" value="ZF_RING_1"/>
    <property type="match status" value="1"/>
</dbReference>
<evidence type="ECO:0000256" key="3">
    <source>
        <dbReference type="ARBA" id="ARBA00022833"/>
    </source>
</evidence>
<dbReference type="Gene3D" id="3.30.40.10">
    <property type="entry name" value="Zinc/RING finger domain, C3HC4 (zinc finger)"/>
    <property type="match status" value="1"/>
</dbReference>
<feature type="transmembrane region" description="Helical" evidence="5">
    <location>
        <begin position="106"/>
        <end position="128"/>
    </location>
</feature>
<accession>A0A1I7T2P6</accession>
<dbReference type="InterPro" id="IPR013083">
    <property type="entry name" value="Znf_RING/FYVE/PHD"/>
</dbReference>
<evidence type="ECO:0000256" key="2">
    <source>
        <dbReference type="ARBA" id="ARBA00022771"/>
    </source>
</evidence>
<dbReference type="SUPFAM" id="SSF57850">
    <property type="entry name" value="RING/U-box"/>
    <property type="match status" value="1"/>
</dbReference>
<dbReference type="InterPro" id="IPR001841">
    <property type="entry name" value="Znf_RING"/>
</dbReference>
<dbReference type="InterPro" id="IPR052667">
    <property type="entry name" value="E3_ubiquitin-ligase_RING"/>
</dbReference>